<reference evidence="2" key="2">
    <citation type="submission" date="2022-03" db="EMBL/GenBank/DDBJ databases">
        <title>Draft title - Genomic analysis of global carrot germplasm unveils the trajectory of domestication and the origin of high carotenoid orange carrot.</title>
        <authorList>
            <person name="Iorizzo M."/>
            <person name="Ellison S."/>
            <person name="Senalik D."/>
            <person name="Macko-Podgorni A."/>
            <person name="Grzebelus D."/>
            <person name="Bostan H."/>
            <person name="Rolling W."/>
            <person name="Curaba J."/>
            <person name="Simon P."/>
        </authorList>
    </citation>
    <scope>NUCLEOTIDE SEQUENCE</scope>
    <source>
        <tissue evidence="2">Leaf</tissue>
    </source>
</reference>
<name>A0A164TY20_DAUCS</name>
<comment type="similarity">
    <text evidence="1">Belongs to the LEA type 2 family.</text>
</comment>
<dbReference type="KEGG" id="dcr:108195576"/>
<dbReference type="Proteomes" id="UP000077755">
    <property type="component" value="Chromosome 7"/>
</dbReference>
<dbReference type="OMA" id="MSANREI"/>
<protein>
    <submittedName>
        <fullName evidence="2">Uncharacterized protein</fullName>
    </submittedName>
</protein>
<dbReference type="SMART" id="SM00769">
    <property type="entry name" value="WHy"/>
    <property type="match status" value="1"/>
</dbReference>
<organism evidence="2 3">
    <name type="scientific">Daucus carota subsp. sativus</name>
    <name type="common">Carrot</name>
    <dbReference type="NCBI Taxonomy" id="79200"/>
    <lineage>
        <taxon>Eukaryota</taxon>
        <taxon>Viridiplantae</taxon>
        <taxon>Streptophyta</taxon>
        <taxon>Embryophyta</taxon>
        <taxon>Tracheophyta</taxon>
        <taxon>Spermatophyta</taxon>
        <taxon>Magnoliopsida</taxon>
        <taxon>eudicotyledons</taxon>
        <taxon>Gunneridae</taxon>
        <taxon>Pentapetalae</taxon>
        <taxon>asterids</taxon>
        <taxon>campanulids</taxon>
        <taxon>Apiales</taxon>
        <taxon>Apiaceae</taxon>
        <taxon>Apioideae</taxon>
        <taxon>Scandiceae</taxon>
        <taxon>Daucinae</taxon>
        <taxon>Daucus</taxon>
        <taxon>Daucus sect. Daucus</taxon>
    </lineage>
</organism>
<reference evidence="2" key="1">
    <citation type="journal article" date="2016" name="Nat. Genet.">
        <title>A high-quality carrot genome assembly provides new insights into carotenoid accumulation and asterid genome evolution.</title>
        <authorList>
            <person name="Iorizzo M."/>
            <person name="Ellison S."/>
            <person name="Senalik D."/>
            <person name="Zeng P."/>
            <person name="Satapoomin P."/>
            <person name="Huang J."/>
            <person name="Bowman M."/>
            <person name="Iovene M."/>
            <person name="Sanseverino W."/>
            <person name="Cavagnaro P."/>
            <person name="Yildiz M."/>
            <person name="Macko-Podgorni A."/>
            <person name="Moranska E."/>
            <person name="Grzebelus E."/>
            <person name="Grzebelus D."/>
            <person name="Ashrafi H."/>
            <person name="Zheng Z."/>
            <person name="Cheng S."/>
            <person name="Spooner D."/>
            <person name="Van Deynze A."/>
            <person name="Simon P."/>
        </authorList>
    </citation>
    <scope>NUCLEOTIDE SEQUENCE</scope>
    <source>
        <tissue evidence="2">Leaf</tissue>
    </source>
</reference>
<gene>
    <name evidence="2" type="ORF">DCAR_0728967</name>
</gene>
<dbReference type="Gramene" id="KZM88145">
    <property type="protein sequence ID" value="KZM88145"/>
    <property type="gene ID" value="DCAR_025220"/>
</dbReference>
<dbReference type="PANTHER" id="PTHR31459:SF19">
    <property type="entry name" value="DESICCATION-RELATED PROTEIN LEA14-RELATED"/>
    <property type="match status" value="1"/>
</dbReference>
<dbReference type="EMBL" id="CP093349">
    <property type="protein sequence ID" value="WOH09510.1"/>
    <property type="molecule type" value="Genomic_DNA"/>
</dbReference>
<dbReference type="InterPro" id="IPR045043">
    <property type="entry name" value="Lea14-like"/>
</dbReference>
<dbReference type="GO" id="GO:0005829">
    <property type="term" value="C:cytosol"/>
    <property type="evidence" value="ECO:0007669"/>
    <property type="project" value="TreeGrafter"/>
</dbReference>
<sequence>MAEISLDTEKEINAAETKKPGARVSDVSLKDVSLEHVTYNAKVSFTNPFSTPVPILEISYALKAANREIASGTTSNSGRSIMANDAIVVDLEMEVPHSVLLSNLVRDIAADWDIDYELGINFVMNVHIDYDLVINSVLDVPVHGNITIPICSQGQIKLPALSDLSILSWVRLLLPFGKSVVIVFSRACLNVFDEVRKQIIEKMLRYKAKYL</sequence>
<evidence type="ECO:0000256" key="1">
    <source>
        <dbReference type="ARBA" id="ARBA00005960"/>
    </source>
</evidence>
<evidence type="ECO:0000313" key="3">
    <source>
        <dbReference type="Proteomes" id="UP000077755"/>
    </source>
</evidence>
<keyword evidence="3" id="KW-1185">Reference proteome</keyword>
<dbReference type="AlphaFoldDB" id="A0A164TY20"/>
<accession>A0A164TY20</accession>
<dbReference type="SUPFAM" id="SSF117070">
    <property type="entry name" value="LEA14-like"/>
    <property type="match status" value="1"/>
</dbReference>
<evidence type="ECO:0000313" key="2">
    <source>
        <dbReference type="EMBL" id="WOH09510.1"/>
    </source>
</evidence>
<proteinExistence type="inferred from homology"/>
<dbReference type="InterPro" id="IPR004864">
    <property type="entry name" value="LEA_2"/>
</dbReference>
<dbReference type="PANTHER" id="PTHR31459">
    <property type="match status" value="1"/>
</dbReference>
<dbReference type="InterPro" id="IPR013990">
    <property type="entry name" value="WHy-dom"/>
</dbReference>
<dbReference type="Gene3D" id="2.60.40.1820">
    <property type="match status" value="2"/>
</dbReference>
<dbReference type="GO" id="GO:0009269">
    <property type="term" value="P:response to desiccation"/>
    <property type="evidence" value="ECO:0007669"/>
    <property type="project" value="InterPro"/>
</dbReference>
<dbReference type="Pfam" id="PF03168">
    <property type="entry name" value="LEA_2"/>
    <property type="match status" value="1"/>
</dbReference>